<feature type="domain" description="AAA+ ATPase" evidence="5">
    <location>
        <begin position="480"/>
        <end position="616"/>
    </location>
</feature>
<dbReference type="PANTHER" id="PTHR23077">
    <property type="entry name" value="AAA-FAMILY ATPASE"/>
    <property type="match status" value="1"/>
</dbReference>
<dbReference type="GO" id="GO:0005737">
    <property type="term" value="C:cytoplasm"/>
    <property type="evidence" value="ECO:0007669"/>
    <property type="project" value="UniProtKB-ARBA"/>
</dbReference>
<dbReference type="InterPro" id="IPR003959">
    <property type="entry name" value="ATPase_AAA_core"/>
</dbReference>
<gene>
    <name evidence="7" type="ORF">CSCA_2557</name>
</gene>
<dbReference type="Gene3D" id="3.10.330.10">
    <property type="match status" value="1"/>
</dbReference>
<dbReference type="Pfam" id="PF00004">
    <property type="entry name" value="AAA"/>
    <property type="match status" value="2"/>
</dbReference>
<keyword evidence="3" id="KW-0175">Coiled coil</keyword>
<dbReference type="PANTHER" id="PTHR23077:SF171">
    <property type="entry name" value="NUCLEAR VALOSIN-CONTAINING PROTEIN-LIKE"/>
    <property type="match status" value="1"/>
</dbReference>
<dbReference type="STRING" id="1548.CSCA_2557"/>
<dbReference type="SMART" id="SM00382">
    <property type="entry name" value="AAA"/>
    <property type="match status" value="2"/>
</dbReference>
<dbReference type="GO" id="GO:0016887">
    <property type="term" value="F:ATP hydrolysis activity"/>
    <property type="evidence" value="ECO:0007669"/>
    <property type="project" value="InterPro"/>
</dbReference>
<dbReference type="SUPFAM" id="SSF54585">
    <property type="entry name" value="Cdc48 domain 2-like"/>
    <property type="match status" value="1"/>
</dbReference>
<reference evidence="7 8" key="1">
    <citation type="journal article" date="2015" name="J. Biotechnol.">
        <title>Complete genome sequence of a malodorant-producing acetogen, Clostridium scatologenes ATCC 25775(T).</title>
        <authorList>
            <person name="Zhu Z."/>
            <person name="Guo T."/>
            <person name="Zheng H."/>
            <person name="Song T."/>
            <person name="Ouyang P."/>
            <person name="Xie J."/>
        </authorList>
    </citation>
    <scope>NUCLEOTIDE SEQUENCE [LARGE SCALE GENOMIC DNA]</scope>
    <source>
        <strain evidence="7 8">ATCC 25775</strain>
    </source>
</reference>
<evidence type="ECO:0000313" key="8">
    <source>
        <dbReference type="Proteomes" id="UP000033115"/>
    </source>
</evidence>
<evidence type="ECO:0000259" key="5">
    <source>
        <dbReference type="SMART" id="SM00382"/>
    </source>
</evidence>
<dbReference type="Pfam" id="PF02359">
    <property type="entry name" value="CDC48_N"/>
    <property type="match status" value="1"/>
</dbReference>
<dbReference type="Gene3D" id="3.40.50.300">
    <property type="entry name" value="P-loop containing nucleotide triphosphate hydrolases"/>
    <property type="match status" value="2"/>
</dbReference>
<accession>A0A0E3M6W3</accession>
<dbReference type="SMART" id="SM01073">
    <property type="entry name" value="CDC48_N"/>
    <property type="match status" value="1"/>
</dbReference>
<dbReference type="SUPFAM" id="SSF50692">
    <property type="entry name" value="ADC-like"/>
    <property type="match status" value="1"/>
</dbReference>
<keyword evidence="2 4" id="KW-0067">ATP-binding</keyword>
<dbReference type="InterPro" id="IPR003960">
    <property type="entry name" value="ATPase_AAA_CS"/>
</dbReference>
<dbReference type="AlphaFoldDB" id="A0A0E3M6W3"/>
<dbReference type="PROSITE" id="PS00674">
    <property type="entry name" value="AAA"/>
    <property type="match status" value="1"/>
</dbReference>
<evidence type="ECO:0000259" key="6">
    <source>
        <dbReference type="SMART" id="SM01073"/>
    </source>
</evidence>
<dbReference type="EMBL" id="CP009933">
    <property type="protein sequence ID" value="AKA69682.1"/>
    <property type="molecule type" value="Genomic_DNA"/>
</dbReference>
<protein>
    <submittedName>
        <fullName evidence="7">Microtubule-severing ATPase</fullName>
    </submittedName>
</protein>
<evidence type="ECO:0000313" key="7">
    <source>
        <dbReference type="EMBL" id="AKA69682.1"/>
    </source>
</evidence>
<evidence type="ECO:0000256" key="1">
    <source>
        <dbReference type="ARBA" id="ARBA00022741"/>
    </source>
</evidence>
<dbReference type="Pfam" id="PF17862">
    <property type="entry name" value="AAA_lid_3"/>
    <property type="match status" value="2"/>
</dbReference>
<dbReference type="Gene3D" id="2.40.40.20">
    <property type="match status" value="1"/>
</dbReference>
<dbReference type="InterPro" id="IPR003593">
    <property type="entry name" value="AAA+_ATPase"/>
</dbReference>
<organism evidence="7 8">
    <name type="scientific">Clostridium scatologenes</name>
    <dbReference type="NCBI Taxonomy" id="1548"/>
    <lineage>
        <taxon>Bacteria</taxon>
        <taxon>Bacillati</taxon>
        <taxon>Bacillota</taxon>
        <taxon>Clostridia</taxon>
        <taxon>Eubacteriales</taxon>
        <taxon>Clostridiaceae</taxon>
        <taxon>Clostridium</taxon>
    </lineage>
</organism>
<dbReference type="RefSeq" id="WP_029161713.1">
    <property type="nucleotide sequence ID" value="NZ_CP009933.1"/>
</dbReference>
<keyword evidence="8" id="KW-1185">Reference proteome</keyword>
<dbReference type="FunFam" id="2.40.40.20:FF:000007">
    <property type="entry name" value="AAA family ATPase"/>
    <property type="match status" value="1"/>
</dbReference>
<dbReference type="FunFam" id="3.40.50.300:FF:001025">
    <property type="entry name" value="ATPase family, AAA domain-containing 2B"/>
    <property type="match status" value="1"/>
</dbReference>
<dbReference type="FunFam" id="3.40.50.300:FF:000012">
    <property type="entry name" value="Transitional endoplasmic reticulum ATPase"/>
    <property type="match status" value="1"/>
</dbReference>
<feature type="domain" description="AAA+ ATPase" evidence="5">
    <location>
        <begin position="213"/>
        <end position="349"/>
    </location>
</feature>
<dbReference type="KEGG" id="csq:CSCA_2557"/>
<dbReference type="Proteomes" id="UP000033115">
    <property type="component" value="Chromosome"/>
</dbReference>
<evidence type="ECO:0000256" key="4">
    <source>
        <dbReference type="RuleBase" id="RU003651"/>
    </source>
</evidence>
<dbReference type="HOGENOM" id="CLU_000688_12_2_9"/>
<evidence type="ECO:0000256" key="2">
    <source>
        <dbReference type="ARBA" id="ARBA00022840"/>
    </source>
</evidence>
<dbReference type="SUPFAM" id="SSF52540">
    <property type="entry name" value="P-loop containing nucleoside triphosphate hydrolases"/>
    <property type="match status" value="2"/>
</dbReference>
<dbReference type="InterPro" id="IPR050168">
    <property type="entry name" value="AAA_ATPase_domain"/>
</dbReference>
<evidence type="ECO:0000256" key="3">
    <source>
        <dbReference type="ARBA" id="ARBA00023054"/>
    </source>
</evidence>
<dbReference type="GO" id="GO:0005524">
    <property type="term" value="F:ATP binding"/>
    <property type="evidence" value="ECO:0007669"/>
    <property type="project" value="UniProtKB-KW"/>
</dbReference>
<dbReference type="InterPro" id="IPR041569">
    <property type="entry name" value="AAA_lid_3"/>
</dbReference>
<dbReference type="InterPro" id="IPR029067">
    <property type="entry name" value="CDC48_domain_2-like_sf"/>
</dbReference>
<dbReference type="InterPro" id="IPR009010">
    <property type="entry name" value="Asp_de-COase-like_dom_sf"/>
</dbReference>
<dbReference type="InterPro" id="IPR003338">
    <property type="entry name" value="CDC4_N-term_subdom"/>
</dbReference>
<dbReference type="Gene3D" id="1.10.8.60">
    <property type="match status" value="2"/>
</dbReference>
<feature type="domain" description="CDC48 N-terminal subdomain" evidence="6">
    <location>
        <begin position="8"/>
        <end position="92"/>
    </location>
</feature>
<name>A0A0E3M6W3_CLOSL</name>
<keyword evidence="1 4" id="KW-0547">Nucleotide-binding</keyword>
<proteinExistence type="inferred from homology"/>
<sequence length="704" mass="78079">MVGINTIKLKVKEGLVEDSRKGIVRINREDMEKINIDTGDVISVKGKKDTVAKVYPSFNDIYGVPLIQMDGIIRRNAGAGLNEAVTVSKIEVKTAREVVLSPIDMFFKCKKDDVVEIKNLIKGIPILIDDEVSLMVYGHNEIGFHIAGTAPSGPVQVTEKTELVFVECELGGSKTRVTYEDIGGLNAQVKKIREIVELPLKYPEIFRRLGFEAPKGILLYGPPGTGKTLIAKAIASETEAHFIHVNGPEIMNKYYGESEAKIRQIFKEARNKSPSIIFLDELDSIAPRRENVHGDVEKRVVAQLLALMDGLESRGQVVVIGATNIPDSLDTALRRAGRFDKEIAIMPPDKDGRFNILQIHTKGMPLDDDVELEELAKITHGFVGSDISALCKEAGMVALRSSMDKIGLDGKIPLFKISMDDFMKALMEIQPSATREYATEIPDVRWEDIGGLNEIKKTLKTLLEIPFIDSKLCKEYNFTSPKGILLTGPSGTGKTLIAKAAGNSTKSNFITISGLTLASNWKGQSEKILHDIFIKAKQSAPCILFFDEIDAIIRSRSEVSNSLTERLISQLILEFDDLENSNKVTVLAATNRMDLIDSVLIREGRFEYILEFNLPDVHERECILKIHSERLPTLKNVDFRRLAEATEGMTGAELANLCHKSSFIALTEAMKTGSKVKIDENIFERAIKNVNAEKQLKEVVARNS</sequence>
<dbReference type="InterPro" id="IPR027417">
    <property type="entry name" value="P-loop_NTPase"/>
</dbReference>
<comment type="similarity">
    <text evidence="4">Belongs to the AAA ATPase family.</text>
</comment>